<dbReference type="EMBL" id="CP000749">
    <property type="protein sequence ID" value="ABR69018.1"/>
    <property type="molecule type" value="Genomic_DNA"/>
</dbReference>
<dbReference type="Pfam" id="PF00196">
    <property type="entry name" value="GerE"/>
    <property type="match status" value="1"/>
</dbReference>
<name>A6VRD9_MARMS</name>
<dbReference type="InterPro" id="IPR009959">
    <property type="entry name" value="Cyclase_SnoaL-like"/>
</dbReference>
<dbReference type="GO" id="GO:0006355">
    <property type="term" value="P:regulation of DNA-templated transcription"/>
    <property type="evidence" value="ECO:0007669"/>
    <property type="project" value="InterPro"/>
</dbReference>
<dbReference type="eggNOG" id="COG2197">
    <property type="taxonomic scope" value="Bacteria"/>
</dbReference>
<dbReference type="OrthoDB" id="129343at2"/>
<dbReference type="InterPro" id="IPR036388">
    <property type="entry name" value="WH-like_DNA-bd_sf"/>
</dbReference>
<accession>A6VRD9</accession>
<dbReference type="InterPro" id="IPR000792">
    <property type="entry name" value="Tscrpt_reg_LuxR_C"/>
</dbReference>
<evidence type="ECO:0000259" key="1">
    <source>
        <dbReference type="SMART" id="SM00421"/>
    </source>
</evidence>
<dbReference type="SUPFAM" id="SSF54427">
    <property type="entry name" value="NTF2-like"/>
    <property type="match status" value="1"/>
</dbReference>
<sequence>MIIFTHRQTDIHKAQELMNITWNDKTSDHIRDIMIPNTTIQSPLRLSVGHESFCDTLILWHRAFPTLHYKETCVTTRDSEIIIEWTAKGRQLGEFLNISATGKPITYQGATHLVFMQDKVIHYASDVHIQGIVDHLIGLPSHSQATTLRANGKEYLYGVIQKLLCNDLTRRQIECLSLSTLNLSVKEIACILNIESSSVQTHFKRAFDVLQINNKKMFMEYTMANNTLEIFIRMGLFLRRKP</sequence>
<proteinExistence type="predicted"/>
<dbReference type="InterPro" id="IPR016032">
    <property type="entry name" value="Sig_transdc_resp-reg_C-effctor"/>
</dbReference>
<feature type="domain" description="HTH luxR-type" evidence="1">
    <location>
        <begin position="165"/>
        <end position="222"/>
    </location>
</feature>
<dbReference type="Gene3D" id="3.10.450.50">
    <property type="match status" value="1"/>
</dbReference>
<reference evidence="2" key="1">
    <citation type="submission" date="2007-06" db="EMBL/GenBank/DDBJ databases">
        <title>Complete sequence of Marinomonas sp. MWYL1.</title>
        <authorList>
            <consortium name="US DOE Joint Genome Institute"/>
            <person name="Copeland A."/>
            <person name="Lucas S."/>
            <person name="Lapidus A."/>
            <person name="Barry K."/>
            <person name="Glavina del Rio T."/>
            <person name="Dalin E."/>
            <person name="Tice H."/>
            <person name="Pitluck S."/>
            <person name="Kiss H."/>
            <person name="Brettin T."/>
            <person name="Bruce D."/>
            <person name="Detter J.C."/>
            <person name="Han C."/>
            <person name="Schmutz J."/>
            <person name="Larimer F."/>
            <person name="Land M."/>
            <person name="Hauser L."/>
            <person name="Kyrpides N."/>
            <person name="Kim E."/>
            <person name="Johnston A.W.B."/>
            <person name="Todd J.D."/>
            <person name="Rogers R."/>
            <person name="Wexler M."/>
            <person name="Bond P.L."/>
            <person name="Li Y."/>
            <person name="Richardson P."/>
        </authorList>
    </citation>
    <scope>NUCLEOTIDE SEQUENCE [LARGE SCALE GENOMIC DNA]</scope>
    <source>
        <strain evidence="2">MWYL1</strain>
    </source>
</reference>
<dbReference type="SUPFAM" id="SSF46894">
    <property type="entry name" value="C-terminal effector domain of the bipartite response regulators"/>
    <property type="match status" value="1"/>
</dbReference>
<dbReference type="GO" id="GO:0003677">
    <property type="term" value="F:DNA binding"/>
    <property type="evidence" value="ECO:0007669"/>
    <property type="project" value="InterPro"/>
</dbReference>
<dbReference type="HOGENOM" id="CLU_1184661_0_0_6"/>
<dbReference type="InterPro" id="IPR032710">
    <property type="entry name" value="NTF2-like_dom_sf"/>
</dbReference>
<dbReference type="AlphaFoldDB" id="A6VRD9"/>
<gene>
    <name evidence="2" type="ordered locus">Mmwyl1_0076</name>
</gene>
<dbReference type="STRING" id="400668.Mmwyl1_0076"/>
<dbReference type="Gene3D" id="1.10.10.10">
    <property type="entry name" value="Winged helix-like DNA-binding domain superfamily/Winged helix DNA-binding domain"/>
    <property type="match status" value="1"/>
</dbReference>
<protein>
    <submittedName>
        <fullName evidence="2">Response regulator receiver protein</fullName>
    </submittedName>
</protein>
<organism evidence="2">
    <name type="scientific">Marinomonas sp. (strain MWYL1)</name>
    <dbReference type="NCBI Taxonomy" id="400668"/>
    <lineage>
        <taxon>Bacteria</taxon>
        <taxon>Pseudomonadati</taxon>
        <taxon>Pseudomonadota</taxon>
        <taxon>Gammaproteobacteria</taxon>
        <taxon>Oceanospirillales</taxon>
        <taxon>Oceanospirillaceae</taxon>
        <taxon>Marinomonas</taxon>
    </lineage>
</organism>
<dbReference type="Pfam" id="PF07366">
    <property type="entry name" value="SnoaL"/>
    <property type="match status" value="1"/>
</dbReference>
<evidence type="ECO:0000313" key="2">
    <source>
        <dbReference type="EMBL" id="ABR69018.1"/>
    </source>
</evidence>
<dbReference type="SMART" id="SM00421">
    <property type="entry name" value="HTH_LUXR"/>
    <property type="match status" value="1"/>
</dbReference>
<dbReference type="KEGG" id="mmw:Mmwyl1_0076"/>
<dbReference type="GO" id="GO:0030638">
    <property type="term" value="P:polyketide metabolic process"/>
    <property type="evidence" value="ECO:0007669"/>
    <property type="project" value="InterPro"/>
</dbReference>